<dbReference type="KEGG" id="rsin:B6N60_01267"/>
<protein>
    <submittedName>
        <fullName evidence="1">Uncharacterized protein</fullName>
    </submittedName>
</protein>
<evidence type="ECO:0000313" key="1">
    <source>
        <dbReference type="EMBL" id="QXE22584.1"/>
    </source>
</evidence>
<dbReference type="Proteomes" id="UP000683511">
    <property type="component" value="Chromosome"/>
</dbReference>
<evidence type="ECO:0000313" key="2">
    <source>
        <dbReference type="Proteomes" id="UP000683511"/>
    </source>
</evidence>
<name>A0A975T5U1_9NOST</name>
<reference evidence="1" key="1">
    <citation type="submission" date="2017-04" db="EMBL/GenBank/DDBJ databases">
        <title>Genome deletions in a multicellular cyanobacterial endosymbiont for morphological adaptation in marine diatoms.</title>
        <authorList>
            <person name="Wang Y."/>
            <person name="Gao H."/>
            <person name="Li R."/>
            <person name="Xu X."/>
        </authorList>
    </citation>
    <scope>NUCLEOTIDE SEQUENCE</scope>
    <source>
        <strain evidence="1">FACHB 800</strain>
    </source>
</reference>
<sequence>MSSHNFTSIYHEAGKKWWLMKEIEQVLYLASVSL</sequence>
<keyword evidence="2" id="KW-1185">Reference proteome</keyword>
<organism evidence="1 2">
    <name type="scientific">Richelia sinica FACHB-800</name>
    <dbReference type="NCBI Taxonomy" id="1357546"/>
    <lineage>
        <taxon>Bacteria</taxon>
        <taxon>Bacillati</taxon>
        <taxon>Cyanobacteriota</taxon>
        <taxon>Cyanophyceae</taxon>
        <taxon>Nostocales</taxon>
        <taxon>Nostocaceae</taxon>
        <taxon>Richelia</taxon>
    </lineage>
</organism>
<accession>A0A975T5U1</accession>
<gene>
    <name evidence="1" type="ORF">B6N60_01267</name>
</gene>
<dbReference type="EMBL" id="CP021056">
    <property type="protein sequence ID" value="QXE22584.1"/>
    <property type="molecule type" value="Genomic_DNA"/>
</dbReference>
<proteinExistence type="predicted"/>
<dbReference type="AlphaFoldDB" id="A0A975T5U1"/>